<feature type="transmembrane region" description="Helical" evidence="6">
    <location>
        <begin position="106"/>
        <end position="131"/>
    </location>
</feature>
<name>A0A0G1VQZ0_9BACT</name>
<dbReference type="Pfam" id="PF03600">
    <property type="entry name" value="CitMHS"/>
    <property type="match status" value="1"/>
</dbReference>
<sequence>MIETPDGLHTMNFVCFLTTFTFIFVFGLMIWERIPRMYLAIFGAVLTLVWGVFDIQEAISFVNWETIGFLLGMFLLIEILVESGFFRWLALNIAGKLKYDPLKILIFFPAVSFVLAAFMGSITVMAFLAVVTLELSRLLKFDPAPVVVSEVVMANIGGSATIMGDPPNIILGTVLGFNFNDFLLHNGPIAILSGAVALGVSFLMNKKSFSAPVQPAALEGIKNIAPGTQIKDSYLLTCGLIGMGFALFFLITKPWLNELGIPIYISTASLLPAFFILALGGKRIYQHHFMRKIDAETIMFFIGLFILIGALEKRFIIQSTADFLASWFKTSAGFITAIFWGSGIISALVDNVPLVMAMTVIIKQSVAAQIVSGAGILVWAVSLAVDLGGNLTPIGASANVVAYALLEKSHVKVGWVRWLKLALPQGLAALLVSYAGVMLKLHLKFF</sequence>
<proteinExistence type="predicted"/>
<evidence type="ECO:0000313" key="9">
    <source>
        <dbReference type="Proteomes" id="UP000033965"/>
    </source>
</evidence>
<evidence type="ECO:0000256" key="2">
    <source>
        <dbReference type="ARBA" id="ARBA00022448"/>
    </source>
</evidence>
<feature type="transmembrane region" description="Helical" evidence="6">
    <location>
        <begin position="67"/>
        <end position="86"/>
    </location>
</feature>
<reference evidence="8" key="1">
    <citation type="journal article" date="2015" name="Nature">
        <title>rRNA introns, odd ribosomes, and small enigmatic genomes across a large radiation of phyla.</title>
        <authorList>
            <person name="Brown C.T."/>
            <person name="Hug L.A."/>
            <person name="Thomas B.C."/>
            <person name="Sharon I."/>
            <person name="Castelle C.J."/>
            <person name="Singh A."/>
            <person name="Wilkins M.J."/>
            <person name="Williams K.H."/>
            <person name="Banfield J.F."/>
        </authorList>
    </citation>
    <scope>NUCLEOTIDE SEQUENCE [LARGE SCALE GENOMIC DNA]</scope>
</reference>
<feature type="transmembrane region" description="Helical" evidence="6">
    <location>
        <begin position="293"/>
        <end position="311"/>
    </location>
</feature>
<feature type="domain" description="Citrate transporter-like" evidence="7">
    <location>
        <begin position="28"/>
        <end position="384"/>
    </location>
</feature>
<feature type="transmembrane region" description="Helical" evidence="6">
    <location>
        <begin position="183"/>
        <end position="204"/>
    </location>
</feature>
<comment type="subcellular location">
    <subcellularLocation>
        <location evidence="1">Membrane</location>
        <topology evidence="1">Multi-pass membrane protein</topology>
    </subcellularLocation>
</comment>
<dbReference type="EMBL" id="LCPZ01000006">
    <property type="protein sequence ID" value="KKW08918.1"/>
    <property type="molecule type" value="Genomic_DNA"/>
</dbReference>
<keyword evidence="3 6" id="KW-0812">Transmembrane</keyword>
<dbReference type="PANTHER" id="PTHR43568">
    <property type="entry name" value="P PROTEIN"/>
    <property type="match status" value="1"/>
</dbReference>
<feature type="transmembrane region" description="Helical" evidence="6">
    <location>
        <begin position="233"/>
        <end position="251"/>
    </location>
</feature>
<dbReference type="AlphaFoldDB" id="A0A0G1VQZ0"/>
<evidence type="ECO:0000313" key="8">
    <source>
        <dbReference type="EMBL" id="KKW08918.1"/>
    </source>
</evidence>
<gene>
    <name evidence="8" type="ORF">UY44_C0006G0003</name>
</gene>
<feature type="transmembrane region" description="Helical" evidence="6">
    <location>
        <begin position="37"/>
        <end position="55"/>
    </location>
</feature>
<evidence type="ECO:0000259" key="7">
    <source>
        <dbReference type="Pfam" id="PF03600"/>
    </source>
</evidence>
<dbReference type="InterPro" id="IPR051475">
    <property type="entry name" value="Diverse_Ion_Transporter"/>
</dbReference>
<evidence type="ECO:0000256" key="1">
    <source>
        <dbReference type="ARBA" id="ARBA00004141"/>
    </source>
</evidence>
<dbReference type="PANTHER" id="PTHR43568:SF1">
    <property type="entry name" value="P PROTEIN"/>
    <property type="match status" value="1"/>
</dbReference>
<keyword evidence="5 6" id="KW-0472">Membrane</keyword>
<feature type="transmembrane region" description="Helical" evidence="6">
    <location>
        <begin position="361"/>
        <end position="381"/>
    </location>
</feature>
<evidence type="ECO:0000256" key="3">
    <source>
        <dbReference type="ARBA" id="ARBA00022692"/>
    </source>
</evidence>
<protein>
    <submittedName>
        <fullName evidence="8">Citrate transporter</fullName>
    </submittedName>
</protein>
<feature type="transmembrane region" description="Helical" evidence="6">
    <location>
        <begin position="331"/>
        <end position="349"/>
    </location>
</feature>
<feature type="transmembrane region" description="Helical" evidence="6">
    <location>
        <begin position="263"/>
        <end position="281"/>
    </location>
</feature>
<feature type="transmembrane region" description="Helical" evidence="6">
    <location>
        <begin position="12"/>
        <end position="31"/>
    </location>
</feature>
<evidence type="ECO:0000256" key="5">
    <source>
        <dbReference type="ARBA" id="ARBA00023136"/>
    </source>
</evidence>
<dbReference type="InterPro" id="IPR004680">
    <property type="entry name" value="Cit_transptr-like_dom"/>
</dbReference>
<dbReference type="GO" id="GO:0016020">
    <property type="term" value="C:membrane"/>
    <property type="evidence" value="ECO:0007669"/>
    <property type="project" value="UniProtKB-SubCell"/>
</dbReference>
<evidence type="ECO:0000256" key="4">
    <source>
        <dbReference type="ARBA" id="ARBA00022989"/>
    </source>
</evidence>
<feature type="transmembrane region" description="Helical" evidence="6">
    <location>
        <begin position="418"/>
        <end position="439"/>
    </location>
</feature>
<keyword evidence="2" id="KW-0813">Transport</keyword>
<evidence type="ECO:0000256" key="6">
    <source>
        <dbReference type="SAM" id="Phobius"/>
    </source>
</evidence>
<keyword evidence="4 6" id="KW-1133">Transmembrane helix</keyword>
<comment type="caution">
    <text evidence="8">The sequence shown here is derived from an EMBL/GenBank/DDBJ whole genome shotgun (WGS) entry which is preliminary data.</text>
</comment>
<dbReference type="GO" id="GO:0055085">
    <property type="term" value="P:transmembrane transport"/>
    <property type="evidence" value="ECO:0007669"/>
    <property type="project" value="InterPro"/>
</dbReference>
<dbReference type="Proteomes" id="UP000033965">
    <property type="component" value="Unassembled WGS sequence"/>
</dbReference>
<accession>A0A0G1VQZ0</accession>
<organism evidence="8 9">
    <name type="scientific">Candidatus Kaiserbacteria bacterium GW2011_GWA2_49_19</name>
    <dbReference type="NCBI Taxonomy" id="1618669"/>
    <lineage>
        <taxon>Bacteria</taxon>
        <taxon>Candidatus Kaiseribacteriota</taxon>
    </lineage>
</organism>